<keyword evidence="4" id="KW-1185">Reference proteome</keyword>
<sequence length="364" mass="38533">MLHIIPGGPALTTEQAKILDNEFFQARPLAYFSARISALLRASSEQNEVTAGDAVGFLKALGDLELANILEHGDSDRDLQVALDSVSVRHHAAEALIRMRHAVVVARPRTGDAACTWATLTDGPIGLHEVTDELAAAMNSDVGAFAKAFLPPKSVQSAADIQAFGVAWAWVLRAAQLLTDNELTVNAAHNKLKHGLAIRTRDDVRLELMTGPGPGEDGEVPLSSFGPGKSIVIFDRPLVTYLARPYPPRKQGLEATSLRVDPPAVLAEAWMISWVYASVFHVAAARHGSTTDGLPAPYPAPQTGPTPAQLLENSGAAALGYRGSVTTATDSSLKPRPSGIFFPGFFQSMTIDFAGATAATVVDG</sequence>
<dbReference type="Proteomes" id="UP000298252">
    <property type="component" value="Unassembled WGS sequence"/>
</dbReference>
<evidence type="ECO:0000313" key="1">
    <source>
        <dbReference type="EMBL" id="SDO51810.1"/>
    </source>
</evidence>
<proteinExistence type="predicted"/>
<dbReference type="AlphaFoldDB" id="A0A4R8V7G1"/>
<reference evidence="2 4" key="2">
    <citation type="submission" date="2019-03" db="EMBL/GenBank/DDBJ databases">
        <title>Genomics of glacier-inhabiting Cryobacterium strains.</title>
        <authorList>
            <person name="Liu Q."/>
            <person name="Xin Y.-H."/>
        </authorList>
    </citation>
    <scope>NUCLEOTIDE SEQUENCE [LARGE SCALE GENOMIC DNA]</scope>
    <source>
        <strain evidence="2 4">Hh8</strain>
    </source>
</reference>
<evidence type="ECO:0000313" key="3">
    <source>
        <dbReference type="Proteomes" id="UP000199639"/>
    </source>
</evidence>
<reference evidence="1 3" key="1">
    <citation type="submission" date="2016-10" db="EMBL/GenBank/DDBJ databases">
        <authorList>
            <person name="Varghese N."/>
            <person name="Submissions S."/>
        </authorList>
    </citation>
    <scope>NUCLEOTIDE SEQUENCE [LARGE SCALE GENOMIC DNA]</scope>
    <source>
        <strain evidence="1 3">CGMCC 1.11215</strain>
    </source>
</reference>
<dbReference type="EMBL" id="SOFD01000021">
    <property type="protein sequence ID" value="TFB78109.1"/>
    <property type="molecule type" value="Genomic_DNA"/>
</dbReference>
<dbReference type="Proteomes" id="UP000199639">
    <property type="component" value="Unassembled WGS sequence"/>
</dbReference>
<accession>A0A4R8V7G1</accession>
<evidence type="ECO:0000313" key="2">
    <source>
        <dbReference type="EMBL" id="TFB78109.1"/>
    </source>
</evidence>
<gene>
    <name evidence="2" type="ORF">E3O21_06625</name>
    <name evidence="1" type="ORF">SAMN05216368_12113</name>
</gene>
<name>A0A4R8V7G1_9MICO</name>
<dbReference type="EMBL" id="FNIB01000021">
    <property type="protein sequence ID" value="SDO51810.1"/>
    <property type="molecule type" value="Genomic_DNA"/>
</dbReference>
<organism evidence="1 3">
    <name type="scientific">Cryobacterium flavum</name>
    <dbReference type="NCBI Taxonomy" id="1424659"/>
    <lineage>
        <taxon>Bacteria</taxon>
        <taxon>Bacillati</taxon>
        <taxon>Actinomycetota</taxon>
        <taxon>Actinomycetes</taxon>
        <taxon>Micrococcales</taxon>
        <taxon>Microbacteriaceae</taxon>
        <taxon>Cryobacterium</taxon>
    </lineage>
</organism>
<protein>
    <submittedName>
        <fullName evidence="1">Uncharacterized protein</fullName>
    </submittedName>
</protein>
<dbReference type="RefSeq" id="WP_092342355.1">
    <property type="nucleotide sequence ID" value="NZ_FNIB01000021.1"/>
</dbReference>
<evidence type="ECO:0000313" key="4">
    <source>
        <dbReference type="Proteomes" id="UP000298252"/>
    </source>
</evidence>